<comment type="caution">
    <text evidence="4">The sequence shown here is derived from an EMBL/GenBank/DDBJ whole genome shotgun (WGS) entry which is preliminary data.</text>
</comment>
<dbReference type="Proteomes" id="UP000231990">
    <property type="component" value="Unassembled WGS sequence"/>
</dbReference>
<keyword evidence="2" id="KW-0812">Transmembrane</keyword>
<sequence>MGSCKKNTGNISFIVPWVLGFLCFLLPMIVPADLHAQLWVPPGRQFQQPPDPFTFDAGINKFNKDYYFYVAPTLNLDFGGEFGLSLTAPMNFLAYDVDPKDPTQKIGSLRKIDYDQKSDYLRVINHIWYGTYGLYKPGEVTFSFFAGKIFDGYIGHGTIVNRYVNNQRIDIYNAGLMADFNTDFGGVQVFTNSVYTREVAAGRVYIRPFAIAFKLFDILTGRDKFFTMLTVGQGSVLDEAGRKKVYEEAGVEGEDREKYRALVEDQKTKEQKEEMIPADKKKEDKESTSKRLREFFNQDNFTNRFAIGYTTAFDNKAPTQLQFDTTGRLRLDSNNNPQVDETQKLQIEGFDAEYKLLSAKYVELTPYYDINKIKTLDGTKGTHYGAMLRLGGKDIYVKIKPEYRNMNSNYIPMYFDSFYEIERYQANVSSKIPETKLEHAKLADPDGPKLKGNFTSVIFNFYRLSLEANYENYSGPDNSRIFVGLYIPFGTTLLISGYYTKKNFNENKEAFKLDNNSVGAIEVALNLGFISLKVQNVRRWVYDSTSNQFIANDEQKVLFSSAVNF</sequence>
<evidence type="ECO:0000256" key="1">
    <source>
        <dbReference type="SAM" id="MobiDB-lite"/>
    </source>
</evidence>
<reference evidence="5 6" key="1">
    <citation type="submission" date="2017-07" db="EMBL/GenBank/DDBJ databases">
        <title>Leptospira spp. isolated from tropical soils.</title>
        <authorList>
            <person name="Thibeaux R."/>
            <person name="Iraola G."/>
            <person name="Ferres I."/>
            <person name="Bierque E."/>
            <person name="Girault D."/>
            <person name="Soupe-Gilbert M.-E."/>
            <person name="Picardeau M."/>
            <person name="Goarant C."/>
        </authorList>
    </citation>
    <scope>NUCLEOTIDE SEQUENCE [LARGE SCALE GENOMIC DNA]</scope>
    <source>
        <strain evidence="4 6">FH1-B-B1</strain>
        <strain evidence="3 5">FH1-B-C1</strain>
    </source>
</reference>
<feature type="region of interest" description="Disordered" evidence="1">
    <location>
        <begin position="266"/>
        <end position="289"/>
    </location>
</feature>
<dbReference type="AlphaFoldDB" id="A0A2M9ZJH7"/>
<dbReference type="Proteomes" id="UP000231962">
    <property type="component" value="Unassembled WGS sequence"/>
</dbReference>
<keyword evidence="2" id="KW-0472">Membrane</keyword>
<evidence type="ECO:0000313" key="4">
    <source>
        <dbReference type="EMBL" id="PJZ72103.1"/>
    </source>
</evidence>
<accession>A0A2M9ZJH7</accession>
<evidence type="ECO:0000313" key="6">
    <source>
        <dbReference type="Proteomes" id="UP000231990"/>
    </source>
</evidence>
<dbReference type="NCBIfam" id="NF047543">
    <property type="entry name" value="CytMemPImpL63"/>
    <property type="match status" value="1"/>
</dbReference>
<dbReference type="OrthoDB" id="337457at2"/>
<gene>
    <name evidence="3" type="ORF">CH360_16225</name>
    <name evidence="4" type="ORF">CH373_16025</name>
</gene>
<dbReference type="EMBL" id="NPDZ01000013">
    <property type="protein sequence ID" value="PJZ72103.1"/>
    <property type="molecule type" value="Genomic_DNA"/>
</dbReference>
<feature type="transmembrane region" description="Helical" evidence="2">
    <location>
        <begin position="12"/>
        <end position="30"/>
    </location>
</feature>
<name>A0A2M9ZJH7_9LEPT</name>
<keyword evidence="2" id="KW-1133">Transmembrane helix</keyword>
<evidence type="ECO:0000313" key="5">
    <source>
        <dbReference type="Proteomes" id="UP000231962"/>
    </source>
</evidence>
<evidence type="ECO:0008006" key="7">
    <source>
        <dbReference type="Google" id="ProtNLM"/>
    </source>
</evidence>
<protein>
    <recommendedName>
        <fullName evidence="7">Cytoplasmic membrane protein</fullName>
    </recommendedName>
</protein>
<evidence type="ECO:0000256" key="2">
    <source>
        <dbReference type="SAM" id="Phobius"/>
    </source>
</evidence>
<proteinExistence type="predicted"/>
<organism evidence="4 6">
    <name type="scientific">Leptospira perolatii</name>
    <dbReference type="NCBI Taxonomy" id="2023191"/>
    <lineage>
        <taxon>Bacteria</taxon>
        <taxon>Pseudomonadati</taxon>
        <taxon>Spirochaetota</taxon>
        <taxon>Spirochaetia</taxon>
        <taxon>Leptospirales</taxon>
        <taxon>Leptospiraceae</taxon>
        <taxon>Leptospira</taxon>
    </lineage>
</organism>
<keyword evidence="5" id="KW-1185">Reference proteome</keyword>
<dbReference type="EMBL" id="NPDY01000023">
    <property type="protein sequence ID" value="PJZ68405.1"/>
    <property type="molecule type" value="Genomic_DNA"/>
</dbReference>
<evidence type="ECO:0000313" key="3">
    <source>
        <dbReference type="EMBL" id="PJZ68405.1"/>
    </source>
</evidence>